<protein>
    <recommendedName>
        <fullName evidence="6">DNA polymerase epsilon subunit</fullName>
    </recommendedName>
    <alternativeName>
        <fullName evidence="6">DNA polymerase II subunit 2</fullName>
    </alternativeName>
</protein>
<dbReference type="Gene3D" id="3.60.21.60">
    <property type="match status" value="1"/>
</dbReference>
<evidence type="ECO:0000256" key="3">
    <source>
        <dbReference type="ARBA" id="ARBA00022705"/>
    </source>
</evidence>
<dbReference type="InterPro" id="IPR016266">
    <property type="entry name" value="POLE2"/>
</dbReference>
<sequence length="519" mass="58973">MPDNSDVEKLRKQIRKAFQMRALTVSKEAMEYAVQILLEMESEERIRWINKIIGVLSKQKTSGPVLSFDEFKSAVTQCVTNRSSRQESLIRVIDLFTAPRLRYDEQRKLLVAIDGQASAIGETNDAKQLYRERLKLVVQRALRSSAFEHYQLCTVEALLGTPEGTGDSVLLGMLTQRNPGVYEIEDLTGAIEVDLREATFHKGLFTDGCIMMLEGRCVDGVFRVSAVGLAPIENAKITRNHFGVTNWFGGEGTIACGSQIRLRTLCERNDRTRFILMSDVWLDDSRILNAINELIFAFTDSQLLAFVICGNFCSQIGAADAYHRIYDGFRRLASILQKDIFTDRNVHFIFVPGPDDPSLDLILPRSPLPFQLFELMRDVPNCSFASNPCRIQYTNQEIVIMRHDLVEKMCRNSIHMPSTTADIPEHFCHTIASVGHLSPLPLHISPVIWQMDSYLTLYPLPDLVVIADKFEHFHYQLENTMFVNPGSFARTDLNFYVYYPALRTVEVCSADQKATETFE</sequence>
<keyword evidence="3 6" id="KW-0235">DNA replication</keyword>
<comment type="subcellular location">
    <subcellularLocation>
        <location evidence="1 6">Nucleus</location>
    </subcellularLocation>
</comment>
<comment type="function">
    <text evidence="6">Participates in DNA repair and in chromosomal DNA replication.</text>
</comment>
<dbReference type="PIRSF" id="PIRSF000799">
    <property type="entry name" value="DNA_pol_eps_2"/>
    <property type="match status" value="1"/>
</dbReference>
<organism evidence="9 10">
    <name type="scientific">Onchocerca volvulus</name>
    <dbReference type="NCBI Taxonomy" id="6282"/>
    <lineage>
        <taxon>Eukaryota</taxon>
        <taxon>Metazoa</taxon>
        <taxon>Ecdysozoa</taxon>
        <taxon>Nematoda</taxon>
        <taxon>Chromadorea</taxon>
        <taxon>Rhabditida</taxon>
        <taxon>Spirurina</taxon>
        <taxon>Spiruromorpha</taxon>
        <taxon>Filarioidea</taxon>
        <taxon>Onchocercidae</taxon>
        <taxon>Onchocerca</taxon>
    </lineage>
</organism>
<evidence type="ECO:0000256" key="5">
    <source>
        <dbReference type="ARBA" id="ARBA00023242"/>
    </source>
</evidence>
<dbReference type="GO" id="GO:0003677">
    <property type="term" value="F:DNA binding"/>
    <property type="evidence" value="ECO:0007669"/>
    <property type="project" value="UniProtKB-UniRule"/>
</dbReference>
<evidence type="ECO:0000313" key="9">
    <source>
        <dbReference type="EnsemblMetazoa" id="OVOC7346.1"/>
    </source>
</evidence>
<dbReference type="InterPro" id="IPR007185">
    <property type="entry name" value="DNA_pol_a/d/e_bsu"/>
</dbReference>
<evidence type="ECO:0000313" key="10">
    <source>
        <dbReference type="Proteomes" id="UP000024404"/>
    </source>
</evidence>
<dbReference type="PANTHER" id="PTHR12708:SF0">
    <property type="entry name" value="DNA POLYMERASE EPSILON SUBUNIT 2"/>
    <property type="match status" value="1"/>
</dbReference>
<evidence type="ECO:0000256" key="2">
    <source>
        <dbReference type="ARBA" id="ARBA00009560"/>
    </source>
</evidence>
<dbReference type="Gene3D" id="1.10.8.60">
    <property type="match status" value="1"/>
</dbReference>
<keyword evidence="10" id="KW-1185">Reference proteome</keyword>
<feature type="domain" description="DNA polymerase alpha/delta/epsilon subunit B" evidence="7">
    <location>
        <begin position="274"/>
        <end position="474"/>
    </location>
</feature>
<dbReference type="GO" id="GO:0042276">
    <property type="term" value="P:error-prone translesion synthesis"/>
    <property type="evidence" value="ECO:0007669"/>
    <property type="project" value="TreeGrafter"/>
</dbReference>
<dbReference type="InterPro" id="IPR024639">
    <property type="entry name" value="DNA_pol_e_bsu_N"/>
</dbReference>
<dbReference type="OMA" id="FFCEGCF"/>
<dbReference type="AlphaFoldDB" id="A0A8R1Y003"/>
<dbReference type="GO" id="GO:0008622">
    <property type="term" value="C:epsilon DNA polymerase complex"/>
    <property type="evidence" value="ECO:0007669"/>
    <property type="project" value="UniProtKB-UniRule"/>
</dbReference>
<dbReference type="Proteomes" id="UP000024404">
    <property type="component" value="Unassembled WGS sequence"/>
</dbReference>
<keyword evidence="4 6" id="KW-0238">DNA-binding</keyword>
<reference evidence="10" key="1">
    <citation type="submission" date="2013-10" db="EMBL/GenBank/DDBJ databases">
        <title>Genome sequencing of Onchocerca volvulus.</title>
        <authorList>
            <person name="Cotton J."/>
            <person name="Tsai J."/>
            <person name="Stanley E."/>
            <person name="Tracey A."/>
            <person name="Holroyd N."/>
            <person name="Lustigman S."/>
            <person name="Berriman M."/>
        </authorList>
    </citation>
    <scope>NUCLEOTIDE SEQUENCE</scope>
</reference>
<dbReference type="EMBL" id="CMVM020000193">
    <property type="status" value="NOT_ANNOTATED_CDS"/>
    <property type="molecule type" value="Genomic_DNA"/>
</dbReference>
<dbReference type="EnsemblMetazoa" id="OVOC7346.1">
    <property type="protein sequence ID" value="OVOC7346.1"/>
    <property type="gene ID" value="WBGene00244155"/>
</dbReference>
<evidence type="ECO:0000256" key="1">
    <source>
        <dbReference type="ARBA" id="ARBA00004123"/>
    </source>
</evidence>
<keyword evidence="5 6" id="KW-0539">Nucleus</keyword>
<accession>A0A8R1Y003</accession>
<dbReference type="GO" id="GO:0006261">
    <property type="term" value="P:DNA-templated DNA replication"/>
    <property type="evidence" value="ECO:0007669"/>
    <property type="project" value="InterPro"/>
</dbReference>
<comment type="similarity">
    <text evidence="2 6">Belongs to the DNA polymerase epsilon subunit B family.</text>
</comment>
<evidence type="ECO:0000256" key="4">
    <source>
        <dbReference type="ARBA" id="ARBA00023125"/>
    </source>
</evidence>
<feature type="domain" description="DNA polymerase epsilon subunit B N-terminal" evidence="8">
    <location>
        <begin position="8"/>
        <end position="78"/>
    </location>
</feature>
<dbReference type="Pfam" id="PF04042">
    <property type="entry name" value="DNA_pol_E_B"/>
    <property type="match status" value="1"/>
</dbReference>
<name>A0A8R1Y003_ONCVO</name>
<dbReference type="Pfam" id="PF12213">
    <property type="entry name" value="Dpoe2NT"/>
    <property type="match status" value="1"/>
</dbReference>
<evidence type="ECO:0000259" key="7">
    <source>
        <dbReference type="Pfam" id="PF04042"/>
    </source>
</evidence>
<reference evidence="9" key="2">
    <citation type="submission" date="2022-06" db="UniProtKB">
        <authorList>
            <consortium name="EnsemblMetazoa"/>
        </authorList>
    </citation>
    <scope>IDENTIFICATION</scope>
</reference>
<proteinExistence type="inferred from homology"/>
<evidence type="ECO:0000256" key="6">
    <source>
        <dbReference type="PIRNR" id="PIRNR000799"/>
    </source>
</evidence>
<evidence type="ECO:0000259" key="8">
    <source>
        <dbReference type="Pfam" id="PF12213"/>
    </source>
</evidence>
<dbReference type="PANTHER" id="PTHR12708">
    <property type="entry name" value="DNA POLYMERASE EPSILON SUBUNIT B"/>
    <property type="match status" value="1"/>
</dbReference>